<protein>
    <recommendedName>
        <fullName evidence="19">TonB-dependent receptor</fullName>
    </recommendedName>
</protein>
<evidence type="ECO:0000256" key="9">
    <source>
        <dbReference type="ARBA" id="ARBA00023136"/>
    </source>
</evidence>
<feature type="compositionally biased region" description="Polar residues" evidence="13">
    <location>
        <begin position="23"/>
        <end position="50"/>
    </location>
</feature>
<dbReference type="Pfam" id="PF00593">
    <property type="entry name" value="TonB_dep_Rec_b-barrel"/>
    <property type="match status" value="1"/>
</dbReference>
<evidence type="ECO:0000256" key="11">
    <source>
        <dbReference type="PROSITE-ProRule" id="PRU01360"/>
    </source>
</evidence>
<feature type="chain" id="PRO_5046570924" description="TonB-dependent receptor" evidence="14">
    <location>
        <begin position="23"/>
        <end position="1027"/>
    </location>
</feature>
<evidence type="ECO:0000313" key="18">
    <source>
        <dbReference type="Proteomes" id="UP001500827"/>
    </source>
</evidence>
<dbReference type="Pfam" id="PF07715">
    <property type="entry name" value="Plug"/>
    <property type="match status" value="1"/>
</dbReference>
<name>A0ABP7LAP7_9SPHN</name>
<feature type="compositionally biased region" description="Pro residues" evidence="13">
    <location>
        <begin position="1011"/>
        <end position="1027"/>
    </location>
</feature>
<evidence type="ECO:0000256" key="4">
    <source>
        <dbReference type="ARBA" id="ARBA00022496"/>
    </source>
</evidence>
<evidence type="ECO:0000256" key="6">
    <source>
        <dbReference type="ARBA" id="ARBA00023004"/>
    </source>
</evidence>
<keyword evidence="9 11" id="KW-0472">Membrane</keyword>
<keyword evidence="10 11" id="KW-0998">Cell outer membrane</keyword>
<sequence>MNRKSAWLLSAGLTILATPAFAQTATSPTDTDKQTAQPTPGATEGAATQDQAREQQPVDTGDIVITATRRNEALSDVPMAVSAVTAQSLKYTGATDIRQLNQVSPSLLVSSTSSEGGAAVARIRGIGTVGDNPGLEGSVGVFIDGVYRSRAGMGLTELGALDRIEVLRGPQGTLFGRNTSAGLISIITAKPRFDPEFAGQIDVGNYGFVRLEESATGGLTDTIAVRLDSVYVKRDGFLKDVVSGRRVNDRDRFLVRGQVLFQPSDNFSFRVIGDYAKRKEECCAAPYLPAFDVTSAGKQPSTIAGIERALGGIINDDTYARKVSITPGRDYASDVRDWGLSGEGVLDLGWGELTSITAYRYNNYQRGQDADFNNLDILYRDSDGGSFNRFKTFSQELRLQGSAFANHLDWLVGGYYANEKLRVDDNLSYGADYSRYANCLVAANFASSPGVPASILAPGASPTCFNTPVATGVRAALVGQYNAAVLAGNIPLATALAGNISALSAFARLNNTGGPGVSANFSAPPFTNSGFTNIGTLLGAPSGFTGAGLNDSWRQTSNNWALFTHNIISFTPTLKLTLGARYTHEQKRLNGDLADVGGLLCTAISGSPFASLAQLPCVIPSIPGGSLGLDDKLTESRVSGTAVLSWKPTPRLLTYASYSRGYKAGGFNLDRSALWRATTTPNGLPGSGAICYTSTQVGCQGHVASAADLTFKPETNDAFELGAKYNGRGIDINVALFHQLFKNFQLNTFNGLNFIVENVNSCSEDLGGADSDNNPVTGACTGKTRAGVKNYGFELEAFTRPLTDLAINGGLVLANTKYRDNLVGADGRPLTNALFQLPGRRVSNSAEWTATGSIAWTPPIGGGGLRGLVYADFRHMSHFNTGSDLDIEKVQKAFTVVNARIGLHGRDDHWAIEAWAQNVFDQNYLQVGFDAPVQGSGTTRGVEAGFYPRSTQLYAGFLGEPRTFGLTLRGKLGFHKAAPPVYEAPPPPPPPPPATQSCPDGSVILASDTCPAPPPPPPPPPPAPERG</sequence>
<evidence type="ECO:0000313" key="17">
    <source>
        <dbReference type="EMBL" id="GAA3898155.1"/>
    </source>
</evidence>
<evidence type="ECO:0000256" key="5">
    <source>
        <dbReference type="ARBA" id="ARBA00022692"/>
    </source>
</evidence>
<keyword evidence="18" id="KW-1185">Reference proteome</keyword>
<evidence type="ECO:0000256" key="2">
    <source>
        <dbReference type="ARBA" id="ARBA00022448"/>
    </source>
</evidence>
<comment type="similarity">
    <text evidence="11 12">Belongs to the TonB-dependent receptor family.</text>
</comment>
<dbReference type="InterPro" id="IPR012910">
    <property type="entry name" value="Plug_dom"/>
</dbReference>
<evidence type="ECO:0000256" key="7">
    <source>
        <dbReference type="ARBA" id="ARBA00023065"/>
    </source>
</evidence>
<organism evidence="17 18">
    <name type="scientific">Sphingomonas limnosediminicola</name>
    <dbReference type="NCBI Taxonomy" id="940133"/>
    <lineage>
        <taxon>Bacteria</taxon>
        <taxon>Pseudomonadati</taxon>
        <taxon>Pseudomonadota</taxon>
        <taxon>Alphaproteobacteria</taxon>
        <taxon>Sphingomonadales</taxon>
        <taxon>Sphingomonadaceae</taxon>
        <taxon>Sphingomonas</taxon>
    </lineage>
</organism>
<evidence type="ECO:0000256" key="12">
    <source>
        <dbReference type="RuleBase" id="RU003357"/>
    </source>
</evidence>
<dbReference type="Proteomes" id="UP001500827">
    <property type="component" value="Unassembled WGS sequence"/>
</dbReference>
<dbReference type="EMBL" id="BAABBM010000001">
    <property type="protein sequence ID" value="GAA3898155.1"/>
    <property type="molecule type" value="Genomic_DNA"/>
</dbReference>
<evidence type="ECO:0000256" key="14">
    <source>
        <dbReference type="SAM" id="SignalP"/>
    </source>
</evidence>
<evidence type="ECO:0000259" key="15">
    <source>
        <dbReference type="Pfam" id="PF00593"/>
    </source>
</evidence>
<dbReference type="PANTHER" id="PTHR32552:SF81">
    <property type="entry name" value="TONB-DEPENDENT OUTER MEMBRANE RECEPTOR"/>
    <property type="match status" value="1"/>
</dbReference>
<evidence type="ECO:0000256" key="13">
    <source>
        <dbReference type="SAM" id="MobiDB-lite"/>
    </source>
</evidence>
<evidence type="ECO:0000256" key="10">
    <source>
        <dbReference type="ARBA" id="ARBA00023237"/>
    </source>
</evidence>
<dbReference type="InterPro" id="IPR039426">
    <property type="entry name" value="TonB-dep_rcpt-like"/>
</dbReference>
<gene>
    <name evidence="17" type="ORF">GCM10022276_16430</name>
</gene>
<reference evidence="18" key="1">
    <citation type="journal article" date="2019" name="Int. J. Syst. Evol. Microbiol.">
        <title>The Global Catalogue of Microorganisms (GCM) 10K type strain sequencing project: providing services to taxonomists for standard genome sequencing and annotation.</title>
        <authorList>
            <consortium name="The Broad Institute Genomics Platform"/>
            <consortium name="The Broad Institute Genome Sequencing Center for Infectious Disease"/>
            <person name="Wu L."/>
            <person name="Ma J."/>
        </authorList>
    </citation>
    <scope>NUCLEOTIDE SEQUENCE [LARGE SCALE GENOMIC DNA]</scope>
    <source>
        <strain evidence="18">JCM 17543</strain>
    </source>
</reference>
<feature type="signal peptide" evidence="14">
    <location>
        <begin position="1"/>
        <end position="22"/>
    </location>
</feature>
<evidence type="ECO:0000256" key="3">
    <source>
        <dbReference type="ARBA" id="ARBA00022452"/>
    </source>
</evidence>
<keyword evidence="8 12" id="KW-0798">TonB box</keyword>
<accession>A0ABP7LAP7</accession>
<dbReference type="SUPFAM" id="SSF56935">
    <property type="entry name" value="Porins"/>
    <property type="match status" value="1"/>
</dbReference>
<feature type="region of interest" description="Disordered" evidence="13">
    <location>
        <begin position="979"/>
        <end position="1027"/>
    </location>
</feature>
<dbReference type="PANTHER" id="PTHR32552">
    <property type="entry name" value="FERRICHROME IRON RECEPTOR-RELATED"/>
    <property type="match status" value="1"/>
</dbReference>
<keyword evidence="14" id="KW-0732">Signal</keyword>
<comment type="subcellular location">
    <subcellularLocation>
        <location evidence="1 11">Cell outer membrane</location>
        <topology evidence="1 11">Multi-pass membrane protein</topology>
    </subcellularLocation>
</comment>
<feature type="domain" description="TonB-dependent receptor-like beta-barrel" evidence="15">
    <location>
        <begin position="354"/>
        <end position="919"/>
    </location>
</feature>
<comment type="caution">
    <text evidence="17">The sequence shown here is derived from an EMBL/GenBank/DDBJ whole genome shotgun (WGS) entry which is preliminary data.</text>
</comment>
<evidence type="ECO:0000259" key="16">
    <source>
        <dbReference type="Pfam" id="PF07715"/>
    </source>
</evidence>
<dbReference type="InterPro" id="IPR036942">
    <property type="entry name" value="Beta-barrel_TonB_sf"/>
</dbReference>
<evidence type="ECO:0000256" key="1">
    <source>
        <dbReference type="ARBA" id="ARBA00004571"/>
    </source>
</evidence>
<keyword evidence="5 11" id="KW-0812">Transmembrane</keyword>
<keyword evidence="7" id="KW-0406">Ion transport</keyword>
<keyword evidence="4" id="KW-0410">Iron transport</keyword>
<feature type="compositionally biased region" description="Pro residues" evidence="13">
    <location>
        <begin position="982"/>
        <end position="994"/>
    </location>
</feature>
<dbReference type="InterPro" id="IPR000531">
    <property type="entry name" value="Beta-barrel_TonB"/>
</dbReference>
<keyword evidence="3 11" id="KW-1134">Transmembrane beta strand</keyword>
<keyword evidence="2 11" id="KW-0813">Transport</keyword>
<evidence type="ECO:0000256" key="8">
    <source>
        <dbReference type="ARBA" id="ARBA00023077"/>
    </source>
</evidence>
<evidence type="ECO:0008006" key="19">
    <source>
        <dbReference type="Google" id="ProtNLM"/>
    </source>
</evidence>
<dbReference type="PROSITE" id="PS52016">
    <property type="entry name" value="TONB_DEPENDENT_REC_3"/>
    <property type="match status" value="1"/>
</dbReference>
<feature type="region of interest" description="Disordered" evidence="13">
    <location>
        <begin position="23"/>
        <end position="58"/>
    </location>
</feature>
<dbReference type="Gene3D" id="2.40.170.20">
    <property type="entry name" value="TonB-dependent receptor, beta-barrel domain"/>
    <property type="match status" value="2"/>
</dbReference>
<dbReference type="RefSeq" id="WP_344699192.1">
    <property type="nucleotide sequence ID" value="NZ_BAABBM010000001.1"/>
</dbReference>
<proteinExistence type="inferred from homology"/>
<feature type="domain" description="TonB-dependent receptor plug" evidence="16">
    <location>
        <begin position="74"/>
        <end position="182"/>
    </location>
</feature>
<keyword evidence="6" id="KW-0408">Iron</keyword>